<sequence>MIQYLSTQVTPALKFLSLQWKLDIAVALPQDEIDGHDGWDRLGSSHPLGRGPNRPQLRQVEFHGLPSVFVFRHTPVVSDLANLTLVGSSIMPPIQGISTLLLSNPQLEFLHLGMGAALGSRFDPHISLAGLQARLPQLRSLVLNTVTSYGWGLQLLQIIDAPRLEYFKLQSSEMLFIPDADLNPQALFRHIVAGRIHGTLQYSLPPEKLEERSPNSGSIFPSLRHFDIQDLNAENQKPLLEAFPSITHVALNRHALCDWSECPSLLPNVSHITYNGCATKDFLASMLPIALQRADTGKSPLFPDITIATKTLSHEGAIVGRPREGNDDHVVDILRRFANKVDLHRYSQDVFDSDDEIYDNGMFSSSDEGSSIFNDED</sequence>
<comment type="caution">
    <text evidence="1">The sequence shown here is derived from an EMBL/GenBank/DDBJ whole genome shotgun (WGS) entry which is preliminary data.</text>
</comment>
<organism evidence="1 2">
    <name type="scientific">Ceratobasidium theobromae</name>
    <dbReference type="NCBI Taxonomy" id="1582974"/>
    <lineage>
        <taxon>Eukaryota</taxon>
        <taxon>Fungi</taxon>
        <taxon>Dikarya</taxon>
        <taxon>Basidiomycota</taxon>
        <taxon>Agaricomycotina</taxon>
        <taxon>Agaricomycetes</taxon>
        <taxon>Cantharellales</taxon>
        <taxon>Ceratobasidiaceae</taxon>
        <taxon>Ceratobasidium</taxon>
    </lineage>
</organism>
<dbReference type="Proteomes" id="UP000383932">
    <property type="component" value="Unassembled WGS sequence"/>
</dbReference>
<keyword evidence="2" id="KW-1185">Reference proteome</keyword>
<protein>
    <submittedName>
        <fullName evidence="1">Uncharacterized protein</fullName>
    </submittedName>
</protein>
<reference evidence="1 2" key="1">
    <citation type="journal article" date="2019" name="Fungal Biol. Biotechnol.">
        <title>Draft genome sequence of fastidious pathogen Ceratobasidium theobromae, which causes vascular-streak dieback in Theobroma cacao.</title>
        <authorList>
            <person name="Ali S.S."/>
            <person name="Asman A."/>
            <person name="Shao J."/>
            <person name="Firmansyah A.P."/>
            <person name="Susilo A.W."/>
            <person name="Rosmana A."/>
            <person name="McMahon P."/>
            <person name="Junaid M."/>
            <person name="Guest D."/>
            <person name="Kheng T.Y."/>
            <person name="Meinhardt L.W."/>
            <person name="Bailey B.A."/>
        </authorList>
    </citation>
    <scope>NUCLEOTIDE SEQUENCE [LARGE SCALE GENOMIC DNA]</scope>
    <source>
        <strain evidence="1 2">CT2</strain>
    </source>
</reference>
<evidence type="ECO:0000313" key="2">
    <source>
        <dbReference type="Proteomes" id="UP000383932"/>
    </source>
</evidence>
<dbReference type="AlphaFoldDB" id="A0A5N5QBS3"/>
<dbReference type="EMBL" id="SSOP01000363">
    <property type="protein sequence ID" value="KAB5588827.1"/>
    <property type="molecule type" value="Genomic_DNA"/>
</dbReference>
<dbReference type="SUPFAM" id="SSF52058">
    <property type="entry name" value="L domain-like"/>
    <property type="match status" value="1"/>
</dbReference>
<proteinExistence type="predicted"/>
<evidence type="ECO:0000313" key="1">
    <source>
        <dbReference type="EMBL" id="KAB5588827.1"/>
    </source>
</evidence>
<dbReference type="OrthoDB" id="3154843at2759"/>
<dbReference type="InterPro" id="IPR032675">
    <property type="entry name" value="LRR_dom_sf"/>
</dbReference>
<gene>
    <name evidence="1" type="ORF">CTheo_7737</name>
</gene>
<accession>A0A5N5QBS3</accession>
<dbReference type="Gene3D" id="3.80.10.10">
    <property type="entry name" value="Ribonuclease Inhibitor"/>
    <property type="match status" value="1"/>
</dbReference>
<name>A0A5N5QBS3_9AGAM</name>